<dbReference type="AlphaFoldDB" id="A0A1M7ZKG2"/>
<dbReference type="InterPro" id="IPR050155">
    <property type="entry name" value="HAD-like_hydrolase_sf"/>
</dbReference>
<evidence type="ECO:0000256" key="4">
    <source>
        <dbReference type="ARBA" id="ARBA00013078"/>
    </source>
</evidence>
<organism evidence="5 6">
    <name type="scientific">Algoriphagus zhangzhouensis</name>
    <dbReference type="NCBI Taxonomy" id="1073327"/>
    <lineage>
        <taxon>Bacteria</taxon>
        <taxon>Pseudomonadati</taxon>
        <taxon>Bacteroidota</taxon>
        <taxon>Cytophagia</taxon>
        <taxon>Cytophagales</taxon>
        <taxon>Cyclobacteriaceae</taxon>
        <taxon>Algoriphagus</taxon>
    </lineage>
</organism>
<dbReference type="Pfam" id="PF13419">
    <property type="entry name" value="HAD_2"/>
    <property type="match status" value="1"/>
</dbReference>
<dbReference type="PANTHER" id="PTHR43434">
    <property type="entry name" value="PHOSPHOGLYCOLATE PHOSPHATASE"/>
    <property type="match status" value="1"/>
</dbReference>
<proteinExistence type="inferred from homology"/>
<comment type="similarity">
    <text evidence="3">Belongs to the HAD-like hydrolase superfamily. CbbY/CbbZ/Gph/YieH family.</text>
</comment>
<dbReference type="InterPro" id="IPR041492">
    <property type="entry name" value="HAD_2"/>
</dbReference>
<dbReference type="EMBL" id="FRXN01000008">
    <property type="protein sequence ID" value="SHO65383.1"/>
    <property type="molecule type" value="Genomic_DNA"/>
</dbReference>
<dbReference type="InterPro" id="IPR023214">
    <property type="entry name" value="HAD_sf"/>
</dbReference>
<dbReference type="InterPro" id="IPR023198">
    <property type="entry name" value="PGP-like_dom2"/>
</dbReference>
<dbReference type="GO" id="GO:0005829">
    <property type="term" value="C:cytosol"/>
    <property type="evidence" value="ECO:0007669"/>
    <property type="project" value="TreeGrafter"/>
</dbReference>
<dbReference type="OrthoDB" id="9807630at2"/>
<dbReference type="EC" id="3.1.3.18" evidence="4"/>
<dbReference type="SFLD" id="SFLDS00003">
    <property type="entry name" value="Haloacid_Dehalogenase"/>
    <property type="match status" value="1"/>
</dbReference>
<dbReference type="GO" id="GO:0006281">
    <property type="term" value="P:DNA repair"/>
    <property type="evidence" value="ECO:0007669"/>
    <property type="project" value="TreeGrafter"/>
</dbReference>
<comment type="pathway">
    <text evidence="2">Organic acid metabolism; glycolate biosynthesis; glycolate from 2-phosphoglycolate: step 1/1.</text>
</comment>
<reference evidence="6" key="1">
    <citation type="submission" date="2016-12" db="EMBL/GenBank/DDBJ databases">
        <authorList>
            <person name="Varghese N."/>
            <person name="Submissions S."/>
        </authorList>
    </citation>
    <scope>NUCLEOTIDE SEQUENCE [LARGE SCALE GENOMIC DNA]</scope>
    <source>
        <strain evidence="6">DSM 25035</strain>
    </source>
</reference>
<dbReference type="SUPFAM" id="SSF56784">
    <property type="entry name" value="HAD-like"/>
    <property type="match status" value="1"/>
</dbReference>
<name>A0A1M7ZKG2_9BACT</name>
<evidence type="ECO:0000313" key="5">
    <source>
        <dbReference type="EMBL" id="SHO65383.1"/>
    </source>
</evidence>
<comment type="catalytic activity">
    <reaction evidence="1">
        <text>2-phosphoglycolate + H2O = glycolate + phosphate</text>
        <dbReference type="Rhea" id="RHEA:14369"/>
        <dbReference type="ChEBI" id="CHEBI:15377"/>
        <dbReference type="ChEBI" id="CHEBI:29805"/>
        <dbReference type="ChEBI" id="CHEBI:43474"/>
        <dbReference type="ChEBI" id="CHEBI:58033"/>
        <dbReference type="EC" id="3.1.3.18"/>
    </reaction>
</comment>
<gene>
    <name evidence="5" type="ORF">SAMN04488108_4044</name>
</gene>
<keyword evidence="6" id="KW-1185">Reference proteome</keyword>
<dbReference type="GO" id="GO:0008967">
    <property type="term" value="F:phosphoglycolate phosphatase activity"/>
    <property type="evidence" value="ECO:0007669"/>
    <property type="project" value="UniProtKB-EC"/>
</dbReference>
<evidence type="ECO:0000256" key="3">
    <source>
        <dbReference type="ARBA" id="ARBA00006171"/>
    </source>
</evidence>
<dbReference type="SFLD" id="SFLDG01129">
    <property type="entry name" value="C1.5:_HAD__Beta-PGM__Phosphata"/>
    <property type="match status" value="1"/>
</dbReference>
<dbReference type="Gene3D" id="1.10.150.240">
    <property type="entry name" value="Putative phosphatase, domain 2"/>
    <property type="match status" value="1"/>
</dbReference>
<evidence type="ECO:0000256" key="1">
    <source>
        <dbReference type="ARBA" id="ARBA00000830"/>
    </source>
</evidence>
<dbReference type="PANTHER" id="PTHR43434:SF1">
    <property type="entry name" value="PHOSPHOGLYCOLATE PHOSPHATASE"/>
    <property type="match status" value="1"/>
</dbReference>
<sequence length="206" mass="24036">MKDLEKYEVILWDFDGVILDSMPTRELGFRKVLEEYPKEQVEELIQFHYKNGGWSRYVKFRYFFEEILGKEVTTDFISELCSKFSRIMLDLLSSKELLILDSLGYIQGNFSNQEMHIVSGSDQKELRLLCQQLDIHTYFSSINGSPTPKIELVKNLLQIIPFSRSEIVLIGDSRNDLEAAEINGIDFFGYNNWDLQKDNGYILSFS</sequence>
<accession>A0A1M7ZKG2</accession>
<dbReference type="RefSeq" id="WP_073573643.1">
    <property type="nucleotide sequence ID" value="NZ_FRXN01000008.1"/>
</dbReference>
<dbReference type="Proteomes" id="UP000184609">
    <property type="component" value="Unassembled WGS sequence"/>
</dbReference>
<dbReference type="Gene3D" id="3.40.50.1000">
    <property type="entry name" value="HAD superfamily/HAD-like"/>
    <property type="match status" value="1"/>
</dbReference>
<dbReference type="STRING" id="1073327.SAMN04488108_4044"/>
<evidence type="ECO:0000256" key="2">
    <source>
        <dbReference type="ARBA" id="ARBA00004818"/>
    </source>
</evidence>
<dbReference type="InterPro" id="IPR036412">
    <property type="entry name" value="HAD-like_sf"/>
</dbReference>
<protein>
    <recommendedName>
        <fullName evidence="4">phosphoglycolate phosphatase</fullName>
        <ecNumber evidence="4">3.1.3.18</ecNumber>
    </recommendedName>
</protein>
<evidence type="ECO:0000313" key="6">
    <source>
        <dbReference type="Proteomes" id="UP000184609"/>
    </source>
</evidence>